<dbReference type="InterPro" id="IPR052076">
    <property type="entry name" value="TRP_cation_channel"/>
</dbReference>
<protein>
    <submittedName>
        <fullName evidence="15">Transient receptor potential A5 channel</fullName>
    </submittedName>
</protein>
<dbReference type="InterPro" id="IPR036770">
    <property type="entry name" value="Ankyrin_rpt-contain_sf"/>
</dbReference>
<evidence type="ECO:0000256" key="6">
    <source>
        <dbReference type="ARBA" id="ARBA00022989"/>
    </source>
</evidence>
<dbReference type="AlphaFoldDB" id="T2HNX2"/>
<evidence type="ECO:0000256" key="1">
    <source>
        <dbReference type="ARBA" id="ARBA00004141"/>
    </source>
</evidence>
<feature type="repeat" description="ANK" evidence="12">
    <location>
        <begin position="42"/>
        <end position="74"/>
    </location>
</feature>
<feature type="domain" description="Ion transport" evidence="14">
    <location>
        <begin position="402"/>
        <end position="640"/>
    </location>
</feature>
<dbReference type="PROSITE" id="PS50297">
    <property type="entry name" value="ANK_REP_REGION"/>
    <property type="match status" value="3"/>
</dbReference>
<dbReference type="Pfam" id="PF00520">
    <property type="entry name" value="Ion_trans"/>
    <property type="match status" value="1"/>
</dbReference>
<evidence type="ECO:0000256" key="12">
    <source>
        <dbReference type="PROSITE-ProRule" id="PRU00023"/>
    </source>
</evidence>
<dbReference type="PANTHER" id="PTHR47143">
    <property type="entry name" value="TRANSIENT RECEPTOR POTENTIAL CATION CHANNEL PROTEIN PAINLESS"/>
    <property type="match status" value="1"/>
</dbReference>
<keyword evidence="11" id="KW-0407">Ion channel</keyword>
<organism evidence="15">
    <name type="scientific">Solenopsis invicta</name>
    <name type="common">Red imported fire ant</name>
    <name type="synonym">Solenopsis wagneri</name>
    <dbReference type="NCBI Taxonomy" id="13686"/>
    <lineage>
        <taxon>Eukaryota</taxon>
        <taxon>Metazoa</taxon>
        <taxon>Ecdysozoa</taxon>
        <taxon>Arthropoda</taxon>
        <taxon>Hexapoda</taxon>
        <taxon>Insecta</taxon>
        <taxon>Pterygota</taxon>
        <taxon>Neoptera</taxon>
        <taxon>Endopterygota</taxon>
        <taxon>Hymenoptera</taxon>
        <taxon>Apocrita</taxon>
        <taxon>Aculeata</taxon>
        <taxon>Formicoidea</taxon>
        <taxon>Formicidae</taxon>
        <taxon>Myrmicinae</taxon>
        <taxon>Solenopsis</taxon>
    </lineage>
</organism>
<feature type="transmembrane region" description="Helical" evidence="13">
    <location>
        <begin position="464"/>
        <end position="482"/>
    </location>
</feature>
<evidence type="ECO:0000313" key="15">
    <source>
        <dbReference type="EMBL" id="BAN81931.1"/>
    </source>
</evidence>
<dbReference type="Pfam" id="PF12796">
    <property type="entry name" value="Ank_2"/>
    <property type="match status" value="2"/>
</dbReference>
<feature type="repeat" description="ANK" evidence="12">
    <location>
        <begin position="139"/>
        <end position="171"/>
    </location>
</feature>
<dbReference type="InterPro" id="IPR005821">
    <property type="entry name" value="Ion_trans_dom"/>
</dbReference>
<gene>
    <name evidence="15" type="primary">SiTRPA5-8</name>
</gene>
<keyword evidence="4 13" id="KW-0812">Transmembrane</keyword>
<evidence type="ECO:0000256" key="4">
    <source>
        <dbReference type="ARBA" id="ARBA00022692"/>
    </source>
</evidence>
<proteinExistence type="evidence at transcript level"/>
<evidence type="ECO:0000256" key="9">
    <source>
        <dbReference type="ARBA" id="ARBA00023136"/>
    </source>
</evidence>
<dbReference type="EMBL" id="AB849938">
    <property type="protein sequence ID" value="BAN81931.1"/>
    <property type="molecule type" value="mRNA"/>
</dbReference>
<evidence type="ECO:0000256" key="8">
    <source>
        <dbReference type="ARBA" id="ARBA00023065"/>
    </source>
</evidence>
<dbReference type="InterPro" id="IPR002110">
    <property type="entry name" value="Ankyrin_rpt"/>
</dbReference>
<dbReference type="Gene3D" id="1.10.287.70">
    <property type="match status" value="1"/>
</dbReference>
<evidence type="ECO:0000256" key="7">
    <source>
        <dbReference type="ARBA" id="ARBA00023043"/>
    </source>
</evidence>
<sequence>MEEYDSDHTALITAIKNEKFDEASEILARDRENKYVRPLGILQITALQMAAWQGNIDLLKQLHEKGADINSKDKIGRCALYYAVYNGNTEVTKWLLEHGGDVDIKIGIYSSMTEIPNDIRTANMQYSSLERQLPILYGRKRTSLQFAVEKNYADIVRVLVESGADVNIEDEYPIIPLFLAGILVNLNDPNEMNKFNEIVGILVAAKASVKAFPDSTDITRLHVTAMLRSVTVTKILLNGVWPLKNYESMLLHYAAELGNIETLEILLEAISPEFDIDTPYMDITALHVAAFNNHRKCAQALIRREANLVAKTKIGITVVDAIFDCISQPLDFLTDVLNSCVTPECDKSIVVNFHILTPRVETQMAVVTAIIAATSDMKQLAILQHPVVETFLRLKWKKIRIFFFLHIFIHTSFIIFLSNYALMFAQNDADHVVTRRIVATCSCILLLHNIIQIILEPKYYRRQLEMCLSLICVILSLITSIAEEFVKCSKEEIESRHCMDWMLHSISIAILLSWMQMMLLISRVLMWGDYALMFYTVLRNILKVLLAFGSLIIGFALSFAVLFHGNNRFQNFWKSIIKTVVMMMGEYEYEELFDTKNSESTFLSSTSRIVFIVFVMLASIVLINLMIGLAVNDIQGLEKEGHIRRLKKQAKFIAHLERVMFQRIFRSTWLPDCLKSLLFSRYCRIVPFIELVDGNNVYNSTIPVHVKEALFLLVKKPFQNDNSAETKSTGIIQ</sequence>
<dbReference type="PANTHER" id="PTHR47143:SF1">
    <property type="entry name" value="ION_TRANS DOMAIN-CONTAINING PROTEIN"/>
    <property type="match status" value="1"/>
</dbReference>
<keyword evidence="8" id="KW-0406">Ion transport</keyword>
<feature type="transmembrane region" description="Helical" evidence="13">
    <location>
        <begin position="401"/>
        <end position="425"/>
    </location>
</feature>
<comment type="subcellular location">
    <subcellularLocation>
        <location evidence="1">Membrane</location>
        <topology evidence="1">Multi-pass membrane protein</topology>
    </subcellularLocation>
</comment>
<dbReference type="GO" id="GO:0034703">
    <property type="term" value="C:cation channel complex"/>
    <property type="evidence" value="ECO:0007669"/>
    <property type="project" value="UniProtKB-ARBA"/>
</dbReference>
<evidence type="ECO:0000259" key="14">
    <source>
        <dbReference type="Pfam" id="PF00520"/>
    </source>
</evidence>
<dbReference type="GO" id="GO:0005216">
    <property type="term" value="F:monoatomic ion channel activity"/>
    <property type="evidence" value="ECO:0007669"/>
    <property type="project" value="InterPro"/>
</dbReference>
<evidence type="ECO:0000256" key="10">
    <source>
        <dbReference type="ARBA" id="ARBA00023180"/>
    </source>
</evidence>
<dbReference type="PROSITE" id="PS50088">
    <property type="entry name" value="ANK_REPEAT"/>
    <property type="match status" value="4"/>
</dbReference>
<dbReference type="Gene3D" id="1.25.40.20">
    <property type="entry name" value="Ankyrin repeat-containing domain"/>
    <property type="match status" value="3"/>
</dbReference>
<dbReference type="PRINTS" id="PR01415">
    <property type="entry name" value="ANKYRIN"/>
</dbReference>
<evidence type="ECO:0000256" key="3">
    <source>
        <dbReference type="ARBA" id="ARBA00022606"/>
    </source>
</evidence>
<evidence type="ECO:0000256" key="13">
    <source>
        <dbReference type="SAM" id="Phobius"/>
    </source>
</evidence>
<feature type="transmembrane region" description="Helical" evidence="13">
    <location>
        <begin position="502"/>
        <end position="521"/>
    </location>
</feature>
<keyword evidence="3" id="KW-0716">Sensory transduction</keyword>
<feature type="repeat" description="ANK" evidence="12">
    <location>
        <begin position="281"/>
        <end position="313"/>
    </location>
</feature>
<evidence type="ECO:0000256" key="2">
    <source>
        <dbReference type="ARBA" id="ARBA00022448"/>
    </source>
</evidence>
<keyword evidence="5" id="KW-0677">Repeat</keyword>
<accession>T2HNX2</accession>
<dbReference type="SMART" id="SM00248">
    <property type="entry name" value="ANK"/>
    <property type="match status" value="7"/>
</dbReference>
<evidence type="ECO:0000256" key="5">
    <source>
        <dbReference type="ARBA" id="ARBA00022737"/>
    </source>
</evidence>
<dbReference type="SUPFAM" id="SSF48403">
    <property type="entry name" value="Ankyrin repeat"/>
    <property type="match status" value="1"/>
</dbReference>
<feature type="transmembrane region" description="Helical" evidence="13">
    <location>
        <begin position="437"/>
        <end position="455"/>
    </location>
</feature>
<evidence type="ECO:0000256" key="11">
    <source>
        <dbReference type="ARBA" id="ARBA00023303"/>
    </source>
</evidence>
<name>T2HNX2_SOLIN</name>
<keyword evidence="6 13" id="KW-1133">Transmembrane helix</keyword>
<keyword evidence="9 13" id="KW-0472">Membrane</keyword>
<keyword evidence="7 12" id="KW-0040">ANK repeat</keyword>
<keyword evidence="2" id="KW-0813">Transport</keyword>
<reference evidence="15" key="1">
    <citation type="submission" date="2013-08" db="EMBL/GenBank/DDBJ databases">
        <title>Evolutionary dynamics of metazoan TRP channels.</title>
        <authorList>
            <person name="Kadowaki T."/>
            <person name="Peng G."/>
            <person name="Shi X."/>
        </authorList>
    </citation>
    <scope>NUCLEOTIDE SEQUENCE</scope>
</reference>
<keyword evidence="10" id="KW-0325">Glycoprotein</keyword>
<keyword evidence="15" id="KW-0675">Receptor</keyword>
<feature type="transmembrane region" description="Helical" evidence="13">
    <location>
        <begin position="609"/>
        <end position="631"/>
    </location>
</feature>
<feature type="repeat" description="ANK" evidence="12">
    <location>
        <begin position="75"/>
        <end position="107"/>
    </location>
</feature>
<feature type="transmembrane region" description="Helical" evidence="13">
    <location>
        <begin position="541"/>
        <end position="563"/>
    </location>
</feature>